<name>A0A3P3XRH7_9SPIR</name>
<protein>
    <submittedName>
        <fullName evidence="1">Uncharacterized protein</fullName>
    </submittedName>
</protein>
<accession>A0A3P3XRH7</accession>
<organism evidence="1">
    <name type="scientific">uncultured spirochete</name>
    <dbReference type="NCBI Taxonomy" id="156406"/>
    <lineage>
        <taxon>Bacteria</taxon>
        <taxon>Pseudomonadati</taxon>
        <taxon>Spirochaetota</taxon>
        <taxon>Spirochaetia</taxon>
        <taxon>Spirochaetales</taxon>
        <taxon>environmental samples</taxon>
    </lineage>
</organism>
<reference evidence="1" key="1">
    <citation type="submission" date="2017-02" db="EMBL/GenBank/DDBJ databases">
        <authorList>
            <person name="Regsiter A."/>
            <person name="William W."/>
        </authorList>
    </citation>
    <scope>NUCLEOTIDE SEQUENCE</scope>
    <source>
        <strain evidence="1">BdmA 4</strain>
    </source>
</reference>
<dbReference type="EMBL" id="FWDO01000005">
    <property type="protein sequence ID" value="SLM18902.1"/>
    <property type="molecule type" value="Genomic_DNA"/>
</dbReference>
<gene>
    <name evidence="1" type="ORF">SPIRO4BDMA_50417</name>
</gene>
<sequence length="138" mass="15330">MIYWNADLAAKISCSRQEMETLPPYIDHLIEVSKAVGQSGIQPTADQFSSEKDAFFRYGLLLVSEGLAGEILEEILTVLLYVSDVKGIEFLRQCVAAEAILSIANGEDQDMMLRRLLPYCGIDKALTAMTKRKSDHAD</sequence>
<evidence type="ECO:0000313" key="1">
    <source>
        <dbReference type="EMBL" id="SLM18902.1"/>
    </source>
</evidence>
<dbReference type="AlphaFoldDB" id="A0A3P3XRH7"/>
<proteinExistence type="predicted"/>